<evidence type="ECO:0000313" key="9">
    <source>
        <dbReference type="Proteomes" id="UP000003287"/>
    </source>
</evidence>
<evidence type="ECO:0000313" key="8">
    <source>
        <dbReference type="EMBL" id="EGV09591.1"/>
    </source>
</evidence>
<evidence type="ECO:0000256" key="5">
    <source>
        <dbReference type="ARBA" id="ARBA00023125"/>
    </source>
</evidence>
<dbReference type="GO" id="GO:0046872">
    <property type="term" value="F:metal ion binding"/>
    <property type="evidence" value="ECO:0007669"/>
    <property type="project" value="UniProtKB-KW"/>
</dbReference>
<proteinExistence type="predicted"/>
<dbReference type="PANTHER" id="PTHR45866">
    <property type="entry name" value="DNA GYRASE/TOPOISOMERASE SUBUNIT B"/>
    <property type="match status" value="1"/>
</dbReference>
<evidence type="ECO:0000259" key="7">
    <source>
        <dbReference type="PROSITE" id="PS50880"/>
    </source>
</evidence>
<reference evidence="8 9" key="1">
    <citation type="submission" date="2011-06" db="EMBL/GenBank/DDBJ databases">
        <authorList>
            <person name="Harkins D.M."/>
            <person name="Madupu R."/>
            <person name="Durkin A.S."/>
            <person name="Torralba M."/>
            <person name="Methe B."/>
            <person name="Sutton G.G."/>
            <person name="Nelson K.E."/>
        </authorList>
    </citation>
    <scope>NUCLEOTIDE SEQUENCE [LARGE SCALE GENOMIC DNA]</scope>
    <source>
        <strain evidence="8 9">SK1060</strain>
    </source>
</reference>
<evidence type="ECO:0000256" key="1">
    <source>
        <dbReference type="ARBA" id="ARBA00000185"/>
    </source>
</evidence>
<dbReference type="GO" id="GO:0034335">
    <property type="term" value="F:DNA negative supercoiling activity"/>
    <property type="evidence" value="ECO:0007669"/>
    <property type="project" value="UniProtKB-ARBA"/>
</dbReference>
<keyword evidence="4" id="KW-0460">Magnesium</keyword>
<dbReference type="InterPro" id="IPR013760">
    <property type="entry name" value="Topo_IIA-like_dom_sf"/>
</dbReference>
<evidence type="ECO:0000256" key="3">
    <source>
        <dbReference type="ARBA" id="ARBA00022723"/>
    </source>
</evidence>
<dbReference type="PRINTS" id="PR01159">
    <property type="entry name" value="DNAGYRASEB"/>
</dbReference>
<keyword evidence="3" id="KW-0479">Metal-binding</keyword>
<dbReference type="SUPFAM" id="SSF56719">
    <property type="entry name" value="Type II DNA topoisomerase"/>
    <property type="match status" value="1"/>
</dbReference>
<accession>F9P6A6</accession>
<dbReference type="InterPro" id="IPR006171">
    <property type="entry name" value="TOPRIM_dom"/>
</dbReference>
<gene>
    <name evidence="8" type="ORF">HMPREF1042_1004</name>
</gene>
<dbReference type="Pfam" id="PF01751">
    <property type="entry name" value="Toprim"/>
    <property type="match status" value="1"/>
</dbReference>
<dbReference type="SMART" id="SM00433">
    <property type="entry name" value="TOP2c"/>
    <property type="match status" value="1"/>
</dbReference>
<keyword evidence="6" id="KW-0413">Isomerase</keyword>
<dbReference type="EMBL" id="AFUP01000003">
    <property type="protein sequence ID" value="EGV09591.1"/>
    <property type="molecule type" value="Genomic_DNA"/>
</dbReference>
<dbReference type="eggNOG" id="COG0187">
    <property type="taxonomic scope" value="Bacteria"/>
</dbReference>
<dbReference type="GO" id="GO:0005524">
    <property type="term" value="F:ATP binding"/>
    <property type="evidence" value="ECO:0007669"/>
    <property type="project" value="InterPro"/>
</dbReference>
<dbReference type="EC" id="5.6.2.2" evidence="2"/>
<dbReference type="Pfam" id="PF00986">
    <property type="entry name" value="DNA_gyraseB_C"/>
    <property type="match status" value="1"/>
</dbReference>
<dbReference type="PRINTS" id="PR00418">
    <property type="entry name" value="TPI2FAMILY"/>
</dbReference>
<dbReference type="InterPro" id="IPR002288">
    <property type="entry name" value="DNA_gyrase_B_C"/>
</dbReference>
<name>F9P6A6_STRCV</name>
<dbReference type="GO" id="GO:0006265">
    <property type="term" value="P:DNA topological change"/>
    <property type="evidence" value="ECO:0007669"/>
    <property type="project" value="InterPro"/>
</dbReference>
<sequence length="181" mass="20732">MADILKNEEINTMIYTIGAGVGSDFSLEDANYDKIIIMTDADTDGAHIQTLLLTFFYRYMRPLVEAGHVYIALPPLYKMSKGKGKNEVVEYAWTDGELEDLRKKFGKGAMLQRYKGLGEMNADQLWETTMNPENRTLIRVTIDDLARAERRVNVLMGDKVPPRRKWIEDNVKFTLEESGVF</sequence>
<dbReference type="PROSITE" id="PS50880">
    <property type="entry name" value="TOPRIM"/>
    <property type="match status" value="1"/>
</dbReference>
<evidence type="ECO:0000256" key="4">
    <source>
        <dbReference type="ARBA" id="ARBA00022842"/>
    </source>
</evidence>
<dbReference type="Gene3D" id="3.40.50.670">
    <property type="match status" value="1"/>
</dbReference>
<dbReference type="AlphaFoldDB" id="F9P6A6"/>
<keyword evidence="5" id="KW-0238">DNA-binding</keyword>
<organism evidence="8 9">
    <name type="scientific">Streptococcus constellatus subsp. pharyngis SK1060 = CCUG 46377</name>
    <dbReference type="NCBI Taxonomy" id="1035184"/>
    <lineage>
        <taxon>Bacteria</taxon>
        <taxon>Bacillati</taxon>
        <taxon>Bacillota</taxon>
        <taxon>Bacilli</taxon>
        <taxon>Lactobacillales</taxon>
        <taxon>Streptococcaceae</taxon>
        <taxon>Streptococcus</taxon>
        <taxon>Streptococcus anginosus group</taxon>
    </lineage>
</organism>
<feature type="domain" description="Toprim" evidence="7">
    <location>
        <begin position="1"/>
        <end position="75"/>
    </location>
</feature>
<evidence type="ECO:0000256" key="6">
    <source>
        <dbReference type="ARBA" id="ARBA00023235"/>
    </source>
</evidence>
<dbReference type="InterPro" id="IPR001241">
    <property type="entry name" value="Topo_IIA"/>
</dbReference>
<dbReference type="InterPro" id="IPR000565">
    <property type="entry name" value="Topo_IIA_B"/>
</dbReference>
<dbReference type="GO" id="GO:0003677">
    <property type="term" value="F:DNA binding"/>
    <property type="evidence" value="ECO:0007669"/>
    <property type="project" value="UniProtKB-KW"/>
</dbReference>
<evidence type="ECO:0000256" key="2">
    <source>
        <dbReference type="ARBA" id="ARBA00012895"/>
    </source>
</evidence>
<dbReference type="Proteomes" id="UP000003287">
    <property type="component" value="Unassembled WGS sequence"/>
</dbReference>
<dbReference type="InterPro" id="IPR013759">
    <property type="entry name" value="Topo_IIA_B_C"/>
</dbReference>
<comment type="catalytic activity">
    <reaction evidence="1">
        <text>ATP-dependent breakage, passage and rejoining of double-stranded DNA.</text>
        <dbReference type="EC" id="5.6.2.2"/>
    </reaction>
</comment>
<dbReference type="PANTHER" id="PTHR45866:SF12">
    <property type="entry name" value="DNA TOPOISOMERASE 4 SUBUNIT B"/>
    <property type="match status" value="1"/>
</dbReference>
<protein>
    <recommendedName>
        <fullName evidence="2">DNA topoisomerase (ATP-hydrolyzing)</fullName>
        <ecNumber evidence="2">5.6.2.2</ecNumber>
    </recommendedName>
</protein>